<evidence type="ECO:0000313" key="2">
    <source>
        <dbReference type="Proteomes" id="UP000663970"/>
    </source>
</evidence>
<name>A0ABS3DVU0_9BACI</name>
<dbReference type="RefSeq" id="WP_156896522.1">
    <property type="nucleotide sequence ID" value="NZ_JAEKJY010000002.1"/>
</dbReference>
<organism evidence="1 2">
    <name type="scientific">Halobacillus kuroshimensis</name>
    <dbReference type="NCBI Taxonomy" id="302481"/>
    <lineage>
        <taxon>Bacteria</taxon>
        <taxon>Bacillati</taxon>
        <taxon>Bacillota</taxon>
        <taxon>Bacilli</taxon>
        <taxon>Bacillales</taxon>
        <taxon>Bacillaceae</taxon>
        <taxon>Halobacillus</taxon>
    </lineage>
</organism>
<accession>A0ABS3DVU0</accession>
<protein>
    <submittedName>
        <fullName evidence="1">Uncharacterized protein</fullName>
    </submittedName>
</protein>
<dbReference type="Proteomes" id="UP000663970">
    <property type="component" value="Unassembled WGS sequence"/>
</dbReference>
<reference evidence="1 2" key="1">
    <citation type="submission" date="2020-12" db="EMBL/GenBank/DDBJ databases">
        <title>Oil enriched cultivation method for isolating marine PHA-producing bacteria.</title>
        <authorList>
            <person name="Zheng W."/>
            <person name="Yu S."/>
            <person name="Huang Y."/>
        </authorList>
    </citation>
    <scope>NUCLEOTIDE SEQUENCE [LARGE SCALE GENOMIC DNA]</scope>
    <source>
        <strain evidence="1 2">SY-2-6</strain>
    </source>
</reference>
<proteinExistence type="predicted"/>
<comment type="caution">
    <text evidence="1">The sequence shown here is derived from an EMBL/GenBank/DDBJ whole genome shotgun (WGS) entry which is preliminary data.</text>
</comment>
<gene>
    <name evidence="1" type="ORF">JF544_09250</name>
</gene>
<keyword evidence="2" id="KW-1185">Reference proteome</keyword>
<evidence type="ECO:0000313" key="1">
    <source>
        <dbReference type="EMBL" id="MBN8235437.1"/>
    </source>
</evidence>
<dbReference type="EMBL" id="JAEKJY010000002">
    <property type="protein sequence ID" value="MBN8235437.1"/>
    <property type="molecule type" value="Genomic_DNA"/>
</dbReference>
<sequence length="50" mass="5907">MEKRTVNKKRDAFISRLRSQGVNIQVTSKKKKEVKPLLDLDVPKWKNAFH</sequence>